<reference evidence="2" key="1">
    <citation type="submission" date="2016-10" db="EMBL/GenBank/DDBJ databases">
        <title>Sequence of Gallionella enrichment culture.</title>
        <authorList>
            <person name="Poehlein A."/>
            <person name="Muehling M."/>
            <person name="Daniel R."/>
        </authorList>
    </citation>
    <scope>NUCLEOTIDE SEQUENCE</scope>
</reference>
<evidence type="ECO:0000259" key="1">
    <source>
        <dbReference type="Pfam" id="PF01850"/>
    </source>
</evidence>
<proteinExistence type="predicted"/>
<evidence type="ECO:0000313" key="2">
    <source>
        <dbReference type="EMBL" id="OIQ80128.1"/>
    </source>
</evidence>
<protein>
    <submittedName>
        <fullName evidence="2">tRNA(fMet)-specific endonuclease VapC</fullName>
    </submittedName>
</protein>
<accession>A0A1J5Q9R1</accession>
<keyword evidence="2" id="KW-0540">Nuclease</keyword>
<feature type="domain" description="PIN" evidence="1">
    <location>
        <begin position="4"/>
        <end position="119"/>
    </location>
</feature>
<organism evidence="2">
    <name type="scientific">mine drainage metagenome</name>
    <dbReference type="NCBI Taxonomy" id="410659"/>
    <lineage>
        <taxon>unclassified sequences</taxon>
        <taxon>metagenomes</taxon>
        <taxon>ecological metagenomes</taxon>
    </lineage>
</organism>
<dbReference type="InterPro" id="IPR002716">
    <property type="entry name" value="PIN_dom"/>
</dbReference>
<gene>
    <name evidence="2" type="primary">vapC_18</name>
    <name evidence="2" type="ORF">GALL_381250</name>
</gene>
<sequence length="138" mass="14836">MQTYVDGTALSRYLDGAVEHAEWTVWAAEHEGSLVTSELALSELRREAEPRGIEARQTARDVADRLTAVRFSDQCLATAAMASAVLPPFAALHLGVAVAEPDVTAVATYDRLLAQVAVIYGVDVVSPGRAARWWEGLA</sequence>
<dbReference type="Pfam" id="PF01850">
    <property type="entry name" value="PIN"/>
    <property type="match status" value="1"/>
</dbReference>
<dbReference type="AlphaFoldDB" id="A0A1J5Q9R1"/>
<dbReference type="GO" id="GO:0004519">
    <property type="term" value="F:endonuclease activity"/>
    <property type="evidence" value="ECO:0007669"/>
    <property type="project" value="UniProtKB-KW"/>
</dbReference>
<comment type="caution">
    <text evidence="2">The sequence shown here is derived from an EMBL/GenBank/DDBJ whole genome shotgun (WGS) entry which is preliminary data.</text>
</comment>
<dbReference type="Gene3D" id="3.40.50.1010">
    <property type="entry name" value="5'-nuclease"/>
    <property type="match status" value="1"/>
</dbReference>
<name>A0A1J5Q9R1_9ZZZZ</name>
<dbReference type="InterPro" id="IPR029060">
    <property type="entry name" value="PIN-like_dom_sf"/>
</dbReference>
<dbReference type="SUPFAM" id="SSF88723">
    <property type="entry name" value="PIN domain-like"/>
    <property type="match status" value="1"/>
</dbReference>
<keyword evidence="2" id="KW-0378">Hydrolase</keyword>
<dbReference type="EMBL" id="MLJW01001105">
    <property type="protein sequence ID" value="OIQ80128.1"/>
    <property type="molecule type" value="Genomic_DNA"/>
</dbReference>
<keyword evidence="2" id="KW-0255">Endonuclease</keyword>